<dbReference type="InterPro" id="IPR011051">
    <property type="entry name" value="RmlC_Cupin_sf"/>
</dbReference>
<sequence length="108" mass="12158">MNFPEPIKKLPLADIPLDGCTANLLQGENQQVLFMAFTKDVDLPEHSHEAQWGIVLSGNITMTIDGNTRTYRSGDNYYIPAGVKHSGTIYAGYSDITYFDQKDRYKPK</sequence>
<evidence type="ECO:0000259" key="1">
    <source>
        <dbReference type="Pfam" id="PF07883"/>
    </source>
</evidence>
<dbReference type="SUPFAM" id="SSF51182">
    <property type="entry name" value="RmlC-like cupins"/>
    <property type="match status" value="1"/>
</dbReference>
<feature type="domain" description="Cupin type-2" evidence="1">
    <location>
        <begin position="45"/>
        <end position="86"/>
    </location>
</feature>
<proteinExistence type="predicted"/>
<comment type="caution">
    <text evidence="2">The sequence shown here is derived from an EMBL/GenBank/DDBJ whole genome shotgun (WGS) entry which is preliminary data.</text>
</comment>
<organism evidence="2">
    <name type="scientific">marine sediment metagenome</name>
    <dbReference type="NCBI Taxonomy" id="412755"/>
    <lineage>
        <taxon>unclassified sequences</taxon>
        <taxon>metagenomes</taxon>
        <taxon>ecological metagenomes</taxon>
    </lineage>
</organism>
<dbReference type="AlphaFoldDB" id="X1SXT5"/>
<dbReference type="Pfam" id="PF07883">
    <property type="entry name" value="Cupin_2"/>
    <property type="match status" value="1"/>
</dbReference>
<accession>X1SXT5</accession>
<dbReference type="InterPro" id="IPR013096">
    <property type="entry name" value="Cupin_2"/>
</dbReference>
<protein>
    <recommendedName>
        <fullName evidence="1">Cupin type-2 domain-containing protein</fullName>
    </recommendedName>
</protein>
<dbReference type="InterPro" id="IPR014710">
    <property type="entry name" value="RmlC-like_jellyroll"/>
</dbReference>
<gene>
    <name evidence="2" type="ORF">S12H4_35328</name>
</gene>
<reference evidence="2" key="1">
    <citation type="journal article" date="2014" name="Front. Microbiol.">
        <title>High frequency of phylogenetically diverse reductive dehalogenase-homologous genes in deep subseafloor sedimentary metagenomes.</title>
        <authorList>
            <person name="Kawai M."/>
            <person name="Futagami T."/>
            <person name="Toyoda A."/>
            <person name="Takaki Y."/>
            <person name="Nishi S."/>
            <person name="Hori S."/>
            <person name="Arai W."/>
            <person name="Tsubouchi T."/>
            <person name="Morono Y."/>
            <person name="Uchiyama I."/>
            <person name="Ito T."/>
            <person name="Fujiyama A."/>
            <person name="Inagaki F."/>
            <person name="Takami H."/>
        </authorList>
    </citation>
    <scope>NUCLEOTIDE SEQUENCE</scope>
    <source>
        <strain evidence="2">Expedition CK06-06</strain>
    </source>
</reference>
<name>X1SXT5_9ZZZZ</name>
<dbReference type="Gene3D" id="2.60.120.10">
    <property type="entry name" value="Jelly Rolls"/>
    <property type="match status" value="1"/>
</dbReference>
<dbReference type="EMBL" id="BARW01020971">
    <property type="protein sequence ID" value="GAI97887.1"/>
    <property type="molecule type" value="Genomic_DNA"/>
</dbReference>
<evidence type="ECO:0000313" key="2">
    <source>
        <dbReference type="EMBL" id="GAI97887.1"/>
    </source>
</evidence>